<feature type="signal peptide" evidence="1">
    <location>
        <begin position="1"/>
        <end position="20"/>
    </location>
</feature>
<sequence length="207" mass="22544">MNVRHLSIACVATLALATSACDPETPEECAEPLYAGKATDEAWHAMVDVKSRPIDSSRAVNLLSPTSGEVYPADATPPTWEWTSPLRASLVRPQQGALALEASPRPSRSFTAWLGDLFVPTAHAHLPPFTGDIYWVEVSTPGSKCPVVQVLTSELSWQLDANTWAELGKNAGKDLTVQVMSAYLVQNRVTEGPYRLDTPRAFRRSAQ</sequence>
<reference evidence="2" key="1">
    <citation type="journal article" date="2020" name="Molecules">
        <title>2-Hydroxysorangiadenosine: Structure and Biosynthesis of a Myxobacterial Sesquiterpene-Nucleoside.</title>
        <authorList>
            <person name="Okoth D.A."/>
            <person name="Hug J.J."/>
            <person name="Garcia R."/>
            <person name="Sproer C."/>
            <person name="Overmann J."/>
            <person name="Muller R."/>
        </authorList>
    </citation>
    <scope>NUCLEOTIDE SEQUENCE</scope>
    <source>
        <strain evidence="2">MCy10943</strain>
    </source>
</reference>
<dbReference type="PROSITE" id="PS51257">
    <property type="entry name" value="PROKAR_LIPOPROTEIN"/>
    <property type="match status" value="1"/>
</dbReference>
<keyword evidence="1" id="KW-0732">Signal</keyword>
<evidence type="ECO:0008006" key="3">
    <source>
        <dbReference type="Google" id="ProtNLM"/>
    </source>
</evidence>
<dbReference type="AlphaFoldDB" id="A0A7D5BH51"/>
<proteinExistence type="predicted"/>
<organism evidence="2">
    <name type="scientific">Vitiosangium cumulatum</name>
    <dbReference type="NCBI Taxonomy" id="1867796"/>
    <lineage>
        <taxon>Bacteria</taxon>
        <taxon>Pseudomonadati</taxon>
        <taxon>Myxococcota</taxon>
        <taxon>Myxococcia</taxon>
        <taxon>Myxococcales</taxon>
        <taxon>Cystobacterineae</taxon>
        <taxon>Archangiaceae</taxon>
        <taxon>Vitiosangium</taxon>
    </lineage>
</organism>
<name>A0A7D5BH51_9BACT</name>
<evidence type="ECO:0000313" key="2">
    <source>
        <dbReference type="EMBL" id="QKW93763.1"/>
    </source>
</evidence>
<dbReference type="EMBL" id="MT520815">
    <property type="protein sequence ID" value="QKW93763.1"/>
    <property type="molecule type" value="Genomic_DNA"/>
</dbReference>
<protein>
    <recommendedName>
        <fullName evidence="3">Lipoprotein</fullName>
    </recommendedName>
</protein>
<feature type="chain" id="PRO_5028218722" description="Lipoprotein" evidence="1">
    <location>
        <begin position="21"/>
        <end position="207"/>
    </location>
</feature>
<evidence type="ECO:0000256" key="1">
    <source>
        <dbReference type="SAM" id="SignalP"/>
    </source>
</evidence>
<accession>A0A7D5BH51</accession>